<accession>A0A1W1D3T6</accession>
<dbReference type="EMBL" id="FPHP01000023">
    <property type="protein sequence ID" value="SFV75254.1"/>
    <property type="molecule type" value="Genomic_DNA"/>
</dbReference>
<dbReference type="Pfam" id="PF02810">
    <property type="entry name" value="SEC-C"/>
    <property type="match status" value="1"/>
</dbReference>
<proteinExistence type="predicted"/>
<sequence>MQQIFTPEALMRSRYEAFVRNDGEYLAQTTTQQISTDMSAYKDIEWLKLEVLEAVGDEVEFKAYYRENGVINVLHERSKFVLVDGVWKYDDGIIFPSTIQRNEPCPCGSGKKYKKCCL</sequence>
<reference evidence="2" key="1">
    <citation type="submission" date="2016-10" db="EMBL/GenBank/DDBJ databases">
        <authorList>
            <person name="de Groot N.N."/>
        </authorList>
    </citation>
    <scope>NUCLEOTIDE SEQUENCE</scope>
</reference>
<feature type="domain" description="YchJ-like middle NTF2-like" evidence="1">
    <location>
        <begin position="6"/>
        <end position="92"/>
    </location>
</feature>
<dbReference type="InterPro" id="IPR048469">
    <property type="entry name" value="YchJ-like_M"/>
</dbReference>
<evidence type="ECO:0000259" key="1">
    <source>
        <dbReference type="Pfam" id="PF17775"/>
    </source>
</evidence>
<organism evidence="2">
    <name type="scientific">hydrothermal vent metagenome</name>
    <dbReference type="NCBI Taxonomy" id="652676"/>
    <lineage>
        <taxon>unclassified sequences</taxon>
        <taxon>metagenomes</taxon>
        <taxon>ecological metagenomes</taxon>
    </lineage>
</organism>
<gene>
    <name evidence="2" type="ORF">MNB_SM-3-733</name>
</gene>
<evidence type="ECO:0000313" key="2">
    <source>
        <dbReference type="EMBL" id="SFV75254.1"/>
    </source>
</evidence>
<protein>
    <submittedName>
        <fullName evidence="2">UPF0225 protein YchJ</fullName>
    </submittedName>
</protein>
<dbReference type="Pfam" id="PF17775">
    <property type="entry name" value="YchJ_M-like"/>
    <property type="match status" value="1"/>
</dbReference>
<dbReference type="InterPro" id="IPR032710">
    <property type="entry name" value="NTF2-like_dom_sf"/>
</dbReference>
<dbReference type="InterPro" id="IPR004027">
    <property type="entry name" value="SEC_C_motif"/>
</dbReference>
<dbReference type="SUPFAM" id="SSF103642">
    <property type="entry name" value="Sec-C motif"/>
    <property type="match status" value="1"/>
</dbReference>
<dbReference type="PANTHER" id="PTHR33747">
    <property type="entry name" value="UPF0225 PROTEIN SCO1677"/>
    <property type="match status" value="1"/>
</dbReference>
<dbReference type="SUPFAM" id="SSF54427">
    <property type="entry name" value="NTF2-like"/>
    <property type="match status" value="1"/>
</dbReference>
<name>A0A1W1D3T6_9ZZZZ</name>
<dbReference type="AlphaFoldDB" id="A0A1W1D3T6"/>
<dbReference type="PANTHER" id="PTHR33747:SF1">
    <property type="entry name" value="ADENYLATE CYCLASE-ASSOCIATED CAP C-TERMINAL DOMAIN-CONTAINING PROTEIN"/>
    <property type="match status" value="1"/>
</dbReference>
<dbReference type="Gene3D" id="3.10.450.50">
    <property type="match status" value="1"/>
</dbReference>